<keyword evidence="1" id="KW-0472">Membrane</keyword>
<accession>A0A6M8BQ56</accession>
<evidence type="ECO:0000256" key="1">
    <source>
        <dbReference type="SAM" id="Phobius"/>
    </source>
</evidence>
<feature type="domain" description="YiaAB two helix" evidence="2">
    <location>
        <begin position="17"/>
        <end position="69"/>
    </location>
</feature>
<dbReference type="GO" id="GO:0006974">
    <property type="term" value="P:DNA damage response"/>
    <property type="evidence" value="ECO:0007669"/>
    <property type="project" value="TreeGrafter"/>
</dbReference>
<name>A0A6M8BQ56_9CYAN</name>
<keyword evidence="1" id="KW-0812">Transmembrane</keyword>
<evidence type="ECO:0000259" key="2">
    <source>
        <dbReference type="Pfam" id="PF05360"/>
    </source>
</evidence>
<organism evidence="3 4">
    <name type="scientific">Thermoleptolyngbya sichuanensis A183</name>
    <dbReference type="NCBI Taxonomy" id="2737172"/>
    <lineage>
        <taxon>Bacteria</taxon>
        <taxon>Bacillati</taxon>
        <taxon>Cyanobacteriota</taxon>
        <taxon>Cyanophyceae</taxon>
        <taxon>Oculatellales</taxon>
        <taxon>Oculatellaceae</taxon>
        <taxon>Thermoleptolyngbya</taxon>
        <taxon>Thermoleptolyngbya sichuanensis</taxon>
    </lineage>
</organism>
<dbReference type="Proteomes" id="UP000505210">
    <property type="component" value="Chromosome"/>
</dbReference>
<evidence type="ECO:0000313" key="3">
    <source>
        <dbReference type="EMBL" id="QKD84425.1"/>
    </source>
</evidence>
<dbReference type="GO" id="GO:0005886">
    <property type="term" value="C:plasma membrane"/>
    <property type="evidence" value="ECO:0007669"/>
    <property type="project" value="TreeGrafter"/>
</dbReference>
<feature type="transmembrane region" description="Helical" evidence="1">
    <location>
        <begin position="21"/>
        <end position="41"/>
    </location>
</feature>
<proteinExistence type="predicted"/>
<dbReference type="KEGG" id="theu:HPC62_21550"/>
<gene>
    <name evidence="3" type="ORF">HPC62_21550</name>
</gene>
<reference evidence="3 4" key="1">
    <citation type="submission" date="2020-05" db="EMBL/GenBank/DDBJ databases">
        <title>Complete genome sequence of of a novel Thermoleptolyngbya strain isolated from hot springs of Ganzi, Sichuan China.</title>
        <authorList>
            <person name="Tang J."/>
            <person name="Daroch M."/>
            <person name="Li L."/>
            <person name="Waleron K."/>
            <person name="Waleron M."/>
            <person name="Waleron M."/>
        </authorList>
    </citation>
    <scope>NUCLEOTIDE SEQUENCE [LARGE SCALE GENOMIC DNA]</scope>
    <source>
        <strain evidence="3 4">PKUAC-SCTA183</strain>
    </source>
</reference>
<dbReference type="PANTHER" id="PTHR37290">
    <property type="entry name" value="INNER MEMBRANE PROTEIN YIAA-RELATED"/>
    <property type="match status" value="1"/>
</dbReference>
<keyword evidence="1" id="KW-1133">Transmembrane helix</keyword>
<dbReference type="AlphaFoldDB" id="A0A6M8BQ56"/>
<evidence type="ECO:0000313" key="4">
    <source>
        <dbReference type="Proteomes" id="UP000505210"/>
    </source>
</evidence>
<dbReference type="Pfam" id="PF05360">
    <property type="entry name" value="YiaAB"/>
    <property type="match status" value="1"/>
</dbReference>
<dbReference type="InterPro" id="IPR038972">
    <property type="entry name" value="YiaA-like"/>
</dbReference>
<dbReference type="PANTHER" id="PTHR37290:SF1">
    <property type="entry name" value="INNER MEMBRANE PROTEIN YIAA"/>
    <property type="match status" value="1"/>
</dbReference>
<dbReference type="InterPro" id="IPR008024">
    <property type="entry name" value="YiaAB"/>
</dbReference>
<dbReference type="EMBL" id="CP053661">
    <property type="protein sequence ID" value="QKD84425.1"/>
    <property type="molecule type" value="Genomic_DNA"/>
</dbReference>
<dbReference type="RefSeq" id="WP_172358454.1">
    <property type="nucleotide sequence ID" value="NZ_CP053661.1"/>
</dbReference>
<protein>
    <recommendedName>
        <fullName evidence="2">YiaAB two helix domain-containing protein</fullName>
    </recommendedName>
</protein>
<keyword evidence="4" id="KW-1185">Reference proteome</keyword>
<sequence>MTKAKDLMVSPTHSSAWVVQTWAAFIISLGATSLGICYLPVNGWVKAYFGMGLAFTVGSTISLSKTTRDIHEAQKLAARVDEARVERLLAEHHPLK</sequence>